<keyword evidence="3 5" id="KW-0727">SH2 domain</keyword>
<evidence type="ECO:0000259" key="7">
    <source>
        <dbReference type="PROSITE" id="PS50001"/>
    </source>
</evidence>
<evidence type="ECO:0000256" key="3">
    <source>
        <dbReference type="ARBA" id="ARBA00022999"/>
    </source>
</evidence>
<dbReference type="PRINTS" id="PR00401">
    <property type="entry name" value="SH2DOMAIN"/>
</dbReference>
<dbReference type="PANTHER" id="PTHR46051">
    <property type="entry name" value="SH2 DOMAIN-CONTAINING PROTEIN"/>
    <property type="match status" value="1"/>
</dbReference>
<dbReference type="AlphaFoldDB" id="A0ABD1JIN3"/>
<name>A0ABD1JIN3_9TELE</name>
<sequence length="134" mass="15596">MDTPVYHGPISRTKCEELLCKKNKEGSYLIRDSETIQGALCLCVYKKRIVYTYRILQTHHGYYTLQTSQGVEEKFFKSLEDLVTHYKKRNQGLAIHLRHGVKRKELPPDPHIPDEGPDYENVQDTSEYVEVLPS</sequence>
<dbReference type="GO" id="GO:0045087">
    <property type="term" value="P:innate immune response"/>
    <property type="evidence" value="ECO:0007669"/>
    <property type="project" value="UniProtKB-KW"/>
</dbReference>
<protein>
    <recommendedName>
        <fullName evidence="7">SH2 domain-containing protein</fullName>
    </recommendedName>
</protein>
<evidence type="ECO:0000256" key="2">
    <source>
        <dbReference type="ARBA" id="ARBA00022859"/>
    </source>
</evidence>
<evidence type="ECO:0000313" key="8">
    <source>
        <dbReference type="EMBL" id="KAL2085863.1"/>
    </source>
</evidence>
<evidence type="ECO:0000256" key="1">
    <source>
        <dbReference type="ARBA" id="ARBA00022588"/>
    </source>
</evidence>
<organism evidence="8 9">
    <name type="scientific">Coilia grayii</name>
    <name type="common">Gray's grenadier anchovy</name>
    <dbReference type="NCBI Taxonomy" id="363190"/>
    <lineage>
        <taxon>Eukaryota</taxon>
        <taxon>Metazoa</taxon>
        <taxon>Chordata</taxon>
        <taxon>Craniata</taxon>
        <taxon>Vertebrata</taxon>
        <taxon>Euteleostomi</taxon>
        <taxon>Actinopterygii</taxon>
        <taxon>Neopterygii</taxon>
        <taxon>Teleostei</taxon>
        <taxon>Clupei</taxon>
        <taxon>Clupeiformes</taxon>
        <taxon>Clupeoidei</taxon>
        <taxon>Engraulidae</taxon>
        <taxon>Coilinae</taxon>
        <taxon>Coilia</taxon>
    </lineage>
</organism>
<dbReference type="GO" id="GO:0002250">
    <property type="term" value="P:adaptive immune response"/>
    <property type="evidence" value="ECO:0007669"/>
    <property type="project" value="UniProtKB-KW"/>
</dbReference>
<evidence type="ECO:0000256" key="5">
    <source>
        <dbReference type="PROSITE-ProRule" id="PRU00191"/>
    </source>
</evidence>
<feature type="region of interest" description="Disordered" evidence="6">
    <location>
        <begin position="99"/>
        <end position="125"/>
    </location>
</feature>
<evidence type="ECO:0000313" key="9">
    <source>
        <dbReference type="Proteomes" id="UP001591681"/>
    </source>
</evidence>
<reference evidence="8 9" key="1">
    <citation type="submission" date="2024-09" db="EMBL/GenBank/DDBJ databases">
        <title>A chromosome-level genome assembly of Gray's grenadier anchovy, Coilia grayii.</title>
        <authorList>
            <person name="Fu Z."/>
        </authorList>
    </citation>
    <scope>NUCLEOTIDE SEQUENCE [LARGE SCALE GENOMIC DNA]</scope>
    <source>
        <strain evidence="8">G4</strain>
        <tissue evidence="8">Muscle</tissue>
    </source>
</reference>
<dbReference type="Proteomes" id="UP001591681">
    <property type="component" value="Unassembled WGS sequence"/>
</dbReference>
<dbReference type="SMART" id="SM00252">
    <property type="entry name" value="SH2"/>
    <property type="match status" value="1"/>
</dbReference>
<dbReference type="InterPro" id="IPR036860">
    <property type="entry name" value="SH2_dom_sf"/>
</dbReference>
<dbReference type="Gene3D" id="3.30.505.10">
    <property type="entry name" value="SH2 domain"/>
    <property type="match status" value="1"/>
</dbReference>
<dbReference type="Pfam" id="PF00017">
    <property type="entry name" value="SH2"/>
    <property type="match status" value="1"/>
</dbReference>
<keyword evidence="4" id="KW-1064">Adaptive immunity</keyword>
<accession>A0ABD1JIN3</accession>
<comment type="caution">
    <text evidence="8">The sequence shown here is derived from an EMBL/GenBank/DDBJ whole genome shotgun (WGS) entry which is preliminary data.</text>
</comment>
<proteinExistence type="predicted"/>
<keyword evidence="9" id="KW-1185">Reference proteome</keyword>
<dbReference type="PROSITE" id="PS50001">
    <property type="entry name" value="SH2"/>
    <property type="match status" value="1"/>
</dbReference>
<keyword evidence="1" id="KW-0399">Innate immunity</keyword>
<dbReference type="PANTHER" id="PTHR46051:SF1">
    <property type="entry name" value="INOSITOL POLYPHOSPHATE-RELATED PHOSPHATASE DOMAIN-CONTAINING PROTEIN"/>
    <property type="match status" value="1"/>
</dbReference>
<keyword evidence="2" id="KW-0391">Immunity</keyword>
<dbReference type="InterPro" id="IPR000980">
    <property type="entry name" value="SH2"/>
</dbReference>
<gene>
    <name evidence="8" type="ORF">ACEWY4_019183</name>
</gene>
<feature type="compositionally biased region" description="Basic and acidic residues" evidence="6">
    <location>
        <begin position="103"/>
        <end position="114"/>
    </location>
</feature>
<dbReference type="EMBL" id="JBHFQA010000016">
    <property type="protein sequence ID" value="KAL2085863.1"/>
    <property type="molecule type" value="Genomic_DNA"/>
</dbReference>
<evidence type="ECO:0000256" key="6">
    <source>
        <dbReference type="SAM" id="MobiDB-lite"/>
    </source>
</evidence>
<evidence type="ECO:0000256" key="4">
    <source>
        <dbReference type="ARBA" id="ARBA00023130"/>
    </source>
</evidence>
<feature type="domain" description="SH2" evidence="7">
    <location>
        <begin position="5"/>
        <end position="101"/>
    </location>
</feature>
<dbReference type="SUPFAM" id="SSF55550">
    <property type="entry name" value="SH2 domain"/>
    <property type="match status" value="1"/>
</dbReference>